<keyword evidence="1" id="KW-0732">Signal</keyword>
<evidence type="ECO:0000256" key="2">
    <source>
        <dbReference type="SAM" id="Phobius"/>
    </source>
</evidence>
<dbReference type="Proteomes" id="UP000680067">
    <property type="component" value="Unassembled WGS sequence"/>
</dbReference>
<dbReference type="EMBL" id="JAGSPN010000019">
    <property type="protein sequence ID" value="MBR7784159.1"/>
    <property type="molecule type" value="Genomic_DNA"/>
</dbReference>
<evidence type="ECO:0000259" key="3">
    <source>
        <dbReference type="Pfam" id="PF00497"/>
    </source>
</evidence>
<accession>A0A941DQV0</accession>
<feature type="domain" description="Solute-binding protein family 3/N-terminal" evidence="3">
    <location>
        <begin position="77"/>
        <end position="281"/>
    </location>
</feature>
<evidence type="ECO:0000313" key="5">
    <source>
        <dbReference type="Proteomes" id="UP000680067"/>
    </source>
</evidence>
<dbReference type="AlphaFoldDB" id="A0A941DQV0"/>
<dbReference type="PANTHER" id="PTHR35936:SF35">
    <property type="entry name" value="L-CYSTINE-BINDING PROTEIN TCYJ"/>
    <property type="match status" value="1"/>
</dbReference>
<name>A0A941DQV0_9BURK</name>
<sequence length="282" mass="31451">MPCKTTQDSTHTTSWRRAARFVLRSGIIILSGIAAFSAVTGIYSAPASAGNPPVTLLISEEVDLHGRPLPTSPATAQLFQRLSETTGLQFRIQPYPWKRALEQAYEGEGLLFGASPTPERERKLLFSDPVYTERVSIVTLCDKTFPFRQLRDLKGKTLGVVNGTSYGTEFDRLSHSLFTVENDTSRLPGRLMKLTQGRMDGLVIYTYSHDQQTIAKQINLQFQRAFPSGQSPAARFCVLPNPVSSVSIHFAIRYESDRGLIQNINQGLKKMQQQGVLQQIYP</sequence>
<comment type="caution">
    <text evidence="4">The sequence shown here is derived from an EMBL/GenBank/DDBJ whole genome shotgun (WGS) entry which is preliminary data.</text>
</comment>
<feature type="transmembrane region" description="Helical" evidence="2">
    <location>
        <begin position="21"/>
        <end position="43"/>
    </location>
</feature>
<dbReference type="Pfam" id="PF00497">
    <property type="entry name" value="SBP_bac_3"/>
    <property type="match status" value="1"/>
</dbReference>
<protein>
    <submittedName>
        <fullName evidence="4">Transporter substrate-binding domain-containing protein</fullName>
    </submittedName>
</protein>
<organism evidence="4 5">
    <name type="scientific">Undibacterium luofuense</name>
    <dbReference type="NCBI Taxonomy" id="2828733"/>
    <lineage>
        <taxon>Bacteria</taxon>
        <taxon>Pseudomonadati</taxon>
        <taxon>Pseudomonadota</taxon>
        <taxon>Betaproteobacteria</taxon>
        <taxon>Burkholderiales</taxon>
        <taxon>Oxalobacteraceae</taxon>
        <taxon>Undibacterium</taxon>
    </lineage>
</organism>
<dbReference type="PANTHER" id="PTHR35936">
    <property type="entry name" value="MEMBRANE-BOUND LYTIC MUREIN TRANSGLYCOSYLASE F"/>
    <property type="match status" value="1"/>
</dbReference>
<keyword evidence="2" id="KW-0472">Membrane</keyword>
<keyword evidence="2" id="KW-1133">Transmembrane helix</keyword>
<evidence type="ECO:0000313" key="4">
    <source>
        <dbReference type="EMBL" id="MBR7784159.1"/>
    </source>
</evidence>
<keyword evidence="2" id="KW-0812">Transmembrane</keyword>
<dbReference type="InterPro" id="IPR001638">
    <property type="entry name" value="Solute-binding_3/MltF_N"/>
</dbReference>
<dbReference type="RefSeq" id="WP_212689424.1">
    <property type="nucleotide sequence ID" value="NZ_JAGSPN010000019.1"/>
</dbReference>
<gene>
    <name evidence="4" type="ORF">KDM89_18585</name>
</gene>
<dbReference type="Gene3D" id="3.40.190.10">
    <property type="entry name" value="Periplasmic binding protein-like II"/>
    <property type="match status" value="2"/>
</dbReference>
<proteinExistence type="predicted"/>
<reference evidence="4" key="1">
    <citation type="submission" date="2021-04" db="EMBL/GenBank/DDBJ databases">
        <title>novel species isolated from subtropical streams in China.</title>
        <authorList>
            <person name="Lu H."/>
        </authorList>
    </citation>
    <scope>NUCLEOTIDE SEQUENCE</scope>
    <source>
        <strain evidence="4">LFS511W</strain>
    </source>
</reference>
<keyword evidence="5" id="KW-1185">Reference proteome</keyword>
<evidence type="ECO:0000256" key="1">
    <source>
        <dbReference type="ARBA" id="ARBA00022729"/>
    </source>
</evidence>
<dbReference type="SUPFAM" id="SSF53850">
    <property type="entry name" value="Periplasmic binding protein-like II"/>
    <property type="match status" value="1"/>
</dbReference>